<dbReference type="InterPro" id="IPR057326">
    <property type="entry name" value="KR_dom"/>
</dbReference>
<dbReference type="PIRSF" id="PIRSF000126">
    <property type="entry name" value="11-beta-HSD1"/>
    <property type="match status" value="1"/>
</dbReference>
<evidence type="ECO:0000256" key="2">
    <source>
        <dbReference type="ARBA" id="ARBA00023002"/>
    </source>
</evidence>
<dbReference type="PROSITE" id="PS00061">
    <property type="entry name" value="ADH_SHORT"/>
    <property type="match status" value="1"/>
</dbReference>
<evidence type="ECO:0000313" key="7">
    <source>
        <dbReference type="Proteomes" id="UP001374893"/>
    </source>
</evidence>
<keyword evidence="4" id="KW-0812">Transmembrane</keyword>
<organism evidence="6 7">
    <name type="scientific">Haloferula helveola</name>
    <dbReference type="NCBI Taxonomy" id="490095"/>
    <lineage>
        <taxon>Bacteria</taxon>
        <taxon>Pseudomonadati</taxon>
        <taxon>Verrucomicrobiota</taxon>
        <taxon>Verrucomicrobiia</taxon>
        <taxon>Verrucomicrobiales</taxon>
        <taxon>Verrucomicrobiaceae</taxon>
        <taxon>Haloferula</taxon>
    </lineage>
</organism>
<proteinExistence type="inferred from homology"/>
<dbReference type="InterPro" id="IPR002347">
    <property type="entry name" value="SDR_fam"/>
</dbReference>
<evidence type="ECO:0000256" key="3">
    <source>
        <dbReference type="RuleBase" id="RU000363"/>
    </source>
</evidence>
<dbReference type="PRINTS" id="PR00081">
    <property type="entry name" value="GDHRDH"/>
</dbReference>
<keyword evidence="4" id="KW-1133">Transmembrane helix</keyword>
<dbReference type="PRINTS" id="PR00080">
    <property type="entry name" value="SDRFAMILY"/>
</dbReference>
<dbReference type="SMART" id="SM00822">
    <property type="entry name" value="PKS_KR"/>
    <property type="match status" value="1"/>
</dbReference>
<evidence type="ECO:0000256" key="1">
    <source>
        <dbReference type="ARBA" id="ARBA00006484"/>
    </source>
</evidence>
<feature type="domain" description="Ketoreductase" evidence="5">
    <location>
        <begin position="9"/>
        <end position="190"/>
    </location>
</feature>
<dbReference type="SUPFAM" id="SSF51735">
    <property type="entry name" value="NAD(P)-binding Rossmann-fold domains"/>
    <property type="match status" value="1"/>
</dbReference>
<dbReference type="PANTHER" id="PTHR44196:SF2">
    <property type="entry name" value="SHORT-CHAIN DEHYDROGENASE-RELATED"/>
    <property type="match status" value="1"/>
</dbReference>
<comment type="similarity">
    <text evidence="1 3">Belongs to the short-chain dehydrogenases/reductases (SDR) family.</text>
</comment>
<keyword evidence="7" id="KW-1185">Reference proteome</keyword>
<dbReference type="Pfam" id="PF00106">
    <property type="entry name" value="adh_short"/>
    <property type="match status" value="1"/>
</dbReference>
<dbReference type="InterPro" id="IPR020904">
    <property type="entry name" value="Sc_DH/Rdtase_CS"/>
</dbReference>
<dbReference type="PANTHER" id="PTHR44196">
    <property type="entry name" value="DEHYDROGENASE/REDUCTASE SDR FAMILY MEMBER 7B"/>
    <property type="match status" value="1"/>
</dbReference>
<name>A0ABM7RPS0_9BACT</name>
<evidence type="ECO:0000256" key="4">
    <source>
        <dbReference type="SAM" id="Phobius"/>
    </source>
</evidence>
<reference evidence="6 7" key="1">
    <citation type="submission" date="2021-06" db="EMBL/GenBank/DDBJ databases">
        <title>Complete genome of Haloferula helveola possessing various polysaccharide degrading enzymes.</title>
        <authorList>
            <person name="Takami H."/>
            <person name="Huang C."/>
            <person name="Hamasaki K."/>
        </authorList>
    </citation>
    <scope>NUCLEOTIDE SEQUENCE [LARGE SCALE GENOMIC DNA]</scope>
    <source>
        <strain evidence="6 7">CN-1</strain>
    </source>
</reference>
<sequence>MEEPTVQYRCGLITGASSGIGAEFARQLAHSCRVLVLVARRSEALEELATELRQSNPDLTVRCLPADLTDDGQRQALVGRMHQASLVPDLVINNAGMGDYGEFASSEWPKVEAMLRLNVEALTALTHALLPGMISTGGGAILNVSSLASLLPIPDFAVYAATKAYVTSFSEALRLELKDYGLSVTALCPGPVHTGFGDVARRGENRPDEPFREWFYVDAPQVVAEALQGLALNRPRVFPGWKIAGAAVLLGLLPIAILRIAMGSRPRR</sequence>
<keyword evidence="4" id="KW-0472">Membrane</keyword>
<keyword evidence="2" id="KW-0560">Oxidoreductase</keyword>
<evidence type="ECO:0000259" key="5">
    <source>
        <dbReference type="SMART" id="SM00822"/>
    </source>
</evidence>
<dbReference type="Proteomes" id="UP001374893">
    <property type="component" value="Chromosome"/>
</dbReference>
<dbReference type="Gene3D" id="3.40.50.720">
    <property type="entry name" value="NAD(P)-binding Rossmann-like Domain"/>
    <property type="match status" value="1"/>
</dbReference>
<evidence type="ECO:0000313" key="6">
    <source>
        <dbReference type="EMBL" id="BCX50079.1"/>
    </source>
</evidence>
<dbReference type="EMBL" id="AP024702">
    <property type="protein sequence ID" value="BCX50079.1"/>
    <property type="molecule type" value="Genomic_DNA"/>
</dbReference>
<feature type="transmembrane region" description="Helical" evidence="4">
    <location>
        <begin position="243"/>
        <end position="262"/>
    </location>
</feature>
<gene>
    <name evidence="6" type="ORF">HAHE_39870</name>
</gene>
<accession>A0ABM7RPS0</accession>
<protein>
    <submittedName>
        <fullName evidence="6">Short-chain dehydrogenase</fullName>
    </submittedName>
</protein>
<dbReference type="InterPro" id="IPR036291">
    <property type="entry name" value="NAD(P)-bd_dom_sf"/>
</dbReference>